<reference evidence="1" key="1">
    <citation type="submission" date="2020-09" db="EMBL/GenBank/DDBJ databases">
        <title>Genome-Enabled Discovery of Anthraquinone Biosynthesis in Senna tora.</title>
        <authorList>
            <person name="Kang S.-H."/>
            <person name="Pandey R.P."/>
            <person name="Lee C.-M."/>
            <person name="Sim J.-S."/>
            <person name="Jeong J.-T."/>
            <person name="Choi B.-S."/>
            <person name="Jung M."/>
            <person name="Ginzburg D."/>
            <person name="Zhao K."/>
            <person name="Won S.Y."/>
            <person name="Oh T.-J."/>
            <person name="Yu Y."/>
            <person name="Kim N.-H."/>
            <person name="Lee O.R."/>
            <person name="Lee T.-H."/>
            <person name="Bashyal P."/>
            <person name="Kim T.-S."/>
            <person name="Lee W.-H."/>
            <person name="Kawkins C."/>
            <person name="Kim C.-K."/>
            <person name="Kim J.S."/>
            <person name="Ahn B.O."/>
            <person name="Rhee S.Y."/>
            <person name="Sohng J.K."/>
        </authorList>
    </citation>
    <scope>NUCLEOTIDE SEQUENCE</scope>
    <source>
        <tissue evidence="1">Leaf</tissue>
    </source>
</reference>
<proteinExistence type="predicted"/>
<comment type="caution">
    <text evidence="1">The sequence shown here is derived from an EMBL/GenBank/DDBJ whole genome shotgun (WGS) entry which is preliminary data.</text>
</comment>
<organism evidence="1 2">
    <name type="scientific">Senna tora</name>
    <dbReference type="NCBI Taxonomy" id="362788"/>
    <lineage>
        <taxon>Eukaryota</taxon>
        <taxon>Viridiplantae</taxon>
        <taxon>Streptophyta</taxon>
        <taxon>Embryophyta</taxon>
        <taxon>Tracheophyta</taxon>
        <taxon>Spermatophyta</taxon>
        <taxon>Magnoliopsida</taxon>
        <taxon>eudicotyledons</taxon>
        <taxon>Gunneridae</taxon>
        <taxon>Pentapetalae</taxon>
        <taxon>rosids</taxon>
        <taxon>fabids</taxon>
        <taxon>Fabales</taxon>
        <taxon>Fabaceae</taxon>
        <taxon>Caesalpinioideae</taxon>
        <taxon>Cassia clade</taxon>
        <taxon>Senna</taxon>
    </lineage>
</organism>
<gene>
    <name evidence="1" type="ORF">G2W53_021955</name>
</gene>
<evidence type="ECO:0000313" key="2">
    <source>
        <dbReference type="Proteomes" id="UP000634136"/>
    </source>
</evidence>
<dbReference type="EMBL" id="JAAIUW010000007">
    <property type="protein sequence ID" value="KAF7823811.1"/>
    <property type="molecule type" value="Genomic_DNA"/>
</dbReference>
<evidence type="ECO:0000313" key="1">
    <source>
        <dbReference type="EMBL" id="KAF7823811.1"/>
    </source>
</evidence>
<keyword evidence="2" id="KW-1185">Reference proteome</keyword>
<accession>A0A834TMU5</accession>
<protein>
    <submittedName>
        <fullName evidence="1">Uncharacterized protein</fullName>
    </submittedName>
</protein>
<sequence length="70" mass="8055">MVLVGERRRCYEHRAKTQASKSIFHLMRLVRFALDGVVAVKIEKMLDICVIWAYDDEEAAARAYDLAALK</sequence>
<dbReference type="AlphaFoldDB" id="A0A834TMU5"/>
<dbReference type="Proteomes" id="UP000634136">
    <property type="component" value="Unassembled WGS sequence"/>
</dbReference>
<name>A0A834TMU5_9FABA</name>